<gene>
    <name evidence="2" type="ORF">RMCT_1343</name>
</gene>
<dbReference type="EMBL" id="BCTB01000006">
    <property type="protein sequence ID" value="GAT14373.1"/>
    <property type="molecule type" value="Genomic_DNA"/>
</dbReference>
<dbReference type="GO" id="GO:0008233">
    <property type="term" value="F:peptidase activity"/>
    <property type="evidence" value="ECO:0007669"/>
    <property type="project" value="UniProtKB-KW"/>
</dbReference>
<evidence type="ECO:0000256" key="1">
    <source>
        <dbReference type="SAM" id="MobiDB-lite"/>
    </source>
</evidence>
<evidence type="ECO:0000313" key="2">
    <source>
        <dbReference type="EMBL" id="GAT14373.1"/>
    </source>
</evidence>
<dbReference type="Proteomes" id="UP000069654">
    <property type="component" value="Unassembled WGS sequence"/>
</dbReference>
<accession>A0A100XD80</accession>
<reference evidence="3" key="2">
    <citation type="submission" date="2016-02" db="EMBL/GenBank/DDBJ databases">
        <title>Draft genome sequence of five rapidly growing Mycobacterium species.</title>
        <authorList>
            <person name="Katahira K."/>
            <person name="Gotou Y."/>
            <person name="Iida K."/>
            <person name="Ogura Y."/>
            <person name="Hayashi T."/>
        </authorList>
    </citation>
    <scope>NUCLEOTIDE SEQUENCE [LARGE SCALE GENOMIC DNA]</scope>
    <source>
        <strain evidence="3">JCM6362</strain>
    </source>
</reference>
<sequence length="83" mass="8554">MNRILIGDIGADGNRIATVGPQLGGRLLGGRMIDVQHRDPVPVVAEPGCDRPPQPRSPSGHNRHSAHHATSAAQAVIVTGPAG</sequence>
<protein>
    <submittedName>
        <fullName evidence="2">Protease-associated PA domain protein</fullName>
    </submittedName>
</protein>
<evidence type="ECO:0000313" key="3">
    <source>
        <dbReference type="Proteomes" id="UP000069654"/>
    </source>
</evidence>
<keyword evidence="2" id="KW-0378">Hydrolase</keyword>
<reference evidence="2 3" key="1">
    <citation type="journal article" date="2016" name="Genome Announc.">
        <title>Draft Genome Sequences of Five Rapidly Growing Mycobacterium Species, M. thermoresistibile, M. fortuitum subsp. acetamidolyticum, M. canariasense, M. brisbanense, and M. novocastrense.</title>
        <authorList>
            <person name="Katahira K."/>
            <person name="Ogura Y."/>
            <person name="Gotoh Y."/>
            <person name="Hayashi T."/>
        </authorList>
    </citation>
    <scope>NUCLEOTIDE SEQUENCE [LARGE SCALE GENOMIC DNA]</scope>
    <source>
        <strain evidence="2 3">JCM6362</strain>
    </source>
</reference>
<name>A0A100XD80_MYCTH</name>
<organism evidence="2 3">
    <name type="scientific">Mycolicibacterium thermoresistibile</name>
    <name type="common">Mycobacterium thermoresistibile</name>
    <dbReference type="NCBI Taxonomy" id="1797"/>
    <lineage>
        <taxon>Bacteria</taxon>
        <taxon>Bacillati</taxon>
        <taxon>Actinomycetota</taxon>
        <taxon>Actinomycetes</taxon>
        <taxon>Mycobacteriales</taxon>
        <taxon>Mycobacteriaceae</taxon>
        <taxon>Mycolicibacterium</taxon>
    </lineage>
</organism>
<keyword evidence="2" id="KW-0645">Protease</keyword>
<dbReference type="AlphaFoldDB" id="A0A100XD80"/>
<dbReference type="GO" id="GO:0006508">
    <property type="term" value="P:proteolysis"/>
    <property type="evidence" value="ECO:0007669"/>
    <property type="project" value="UniProtKB-KW"/>
</dbReference>
<comment type="caution">
    <text evidence="2">The sequence shown here is derived from an EMBL/GenBank/DDBJ whole genome shotgun (WGS) entry which is preliminary data.</text>
</comment>
<feature type="region of interest" description="Disordered" evidence="1">
    <location>
        <begin position="46"/>
        <end position="83"/>
    </location>
</feature>
<proteinExistence type="predicted"/>